<dbReference type="Proteomes" id="UP000095283">
    <property type="component" value="Unplaced"/>
</dbReference>
<reference evidence="3" key="1">
    <citation type="submission" date="2016-11" db="UniProtKB">
        <authorList>
            <consortium name="WormBaseParasite"/>
        </authorList>
    </citation>
    <scope>IDENTIFICATION</scope>
</reference>
<protein>
    <submittedName>
        <fullName evidence="3">Uncharacterized protein</fullName>
    </submittedName>
</protein>
<proteinExistence type="predicted"/>
<feature type="region of interest" description="Disordered" evidence="1">
    <location>
        <begin position="342"/>
        <end position="361"/>
    </location>
</feature>
<sequence>MLSAMFQRVLSTSNMTKSGNTSFINNIINNNSLAAVTSSVVLDVHENIEDKEITKDNLPTSITVLINSSPNTTTTTTMEGLINDYQSTKYYILSKSTRNITNDNALFKTTTQIIQIESQGQSESELLPKVIQNKEHRSTNKSATLLFPSTENATSSVHFFGLNRYSGKSLDGNSTPEPRPLTTIAPKATQSTTRSVIGQITSSSMATTQWRQAGFIRPRQFRPSANRPVGDPQQLIKCSNPTFPIQVVVSADAQTSSIRERLRQQQNQLDLMRQRVAQRGQVKRRRGGKIRVDGRQEGKRVTGHVEPNRLNGKASVDSGDSHLSVTPCFDRSPWCSAWIQKDSKERKKDYKGQNQTFRSTP</sequence>
<evidence type="ECO:0000313" key="3">
    <source>
        <dbReference type="WBParaSite" id="Hba_08362"/>
    </source>
</evidence>
<feature type="region of interest" description="Disordered" evidence="1">
    <location>
        <begin position="281"/>
        <end position="321"/>
    </location>
</feature>
<organism evidence="2 3">
    <name type="scientific">Heterorhabditis bacteriophora</name>
    <name type="common">Entomopathogenic nematode worm</name>
    <dbReference type="NCBI Taxonomy" id="37862"/>
    <lineage>
        <taxon>Eukaryota</taxon>
        <taxon>Metazoa</taxon>
        <taxon>Ecdysozoa</taxon>
        <taxon>Nematoda</taxon>
        <taxon>Chromadorea</taxon>
        <taxon>Rhabditida</taxon>
        <taxon>Rhabditina</taxon>
        <taxon>Rhabditomorpha</taxon>
        <taxon>Strongyloidea</taxon>
        <taxon>Heterorhabditidae</taxon>
        <taxon>Heterorhabditis</taxon>
    </lineage>
</organism>
<evidence type="ECO:0000256" key="1">
    <source>
        <dbReference type="SAM" id="MobiDB-lite"/>
    </source>
</evidence>
<accession>A0A1I7WT76</accession>
<dbReference type="AlphaFoldDB" id="A0A1I7WT76"/>
<feature type="compositionally biased region" description="Basic and acidic residues" evidence="1">
    <location>
        <begin position="342"/>
        <end position="351"/>
    </location>
</feature>
<evidence type="ECO:0000313" key="2">
    <source>
        <dbReference type="Proteomes" id="UP000095283"/>
    </source>
</evidence>
<name>A0A1I7WT76_HETBA</name>
<feature type="compositionally biased region" description="Basic and acidic residues" evidence="1">
    <location>
        <begin position="290"/>
        <end position="300"/>
    </location>
</feature>
<keyword evidence="2" id="KW-1185">Reference proteome</keyword>
<dbReference type="WBParaSite" id="Hba_08362">
    <property type="protein sequence ID" value="Hba_08362"/>
    <property type="gene ID" value="Hba_08362"/>
</dbReference>
<feature type="compositionally biased region" description="Polar residues" evidence="1">
    <location>
        <begin position="352"/>
        <end position="361"/>
    </location>
</feature>